<evidence type="ECO:0000259" key="1">
    <source>
        <dbReference type="PROSITE" id="PS00028"/>
    </source>
</evidence>
<evidence type="ECO:0000313" key="3">
    <source>
        <dbReference type="WBParaSite" id="Hba_09064"/>
    </source>
</evidence>
<organism evidence="2 3">
    <name type="scientific">Heterorhabditis bacteriophora</name>
    <name type="common">Entomopathogenic nematode worm</name>
    <dbReference type="NCBI Taxonomy" id="37862"/>
    <lineage>
        <taxon>Eukaryota</taxon>
        <taxon>Metazoa</taxon>
        <taxon>Ecdysozoa</taxon>
        <taxon>Nematoda</taxon>
        <taxon>Chromadorea</taxon>
        <taxon>Rhabditida</taxon>
        <taxon>Rhabditina</taxon>
        <taxon>Rhabditomorpha</taxon>
        <taxon>Strongyloidea</taxon>
        <taxon>Heterorhabditidae</taxon>
        <taxon>Heterorhabditis</taxon>
    </lineage>
</organism>
<protein>
    <submittedName>
        <fullName evidence="3">C2H2-type domain-containing protein</fullName>
    </submittedName>
</protein>
<reference evidence="3" key="1">
    <citation type="submission" date="2016-11" db="UniProtKB">
        <authorList>
            <consortium name="WormBaseParasite"/>
        </authorList>
    </citation>
    <scope>IDENTIFICATION</scope>
</reference>
<feature type="domain" description="C2H2-type" evidence="1">
    <location>
        <begin position="15"/>
        <end position="37"/>
    </location>
</feature>
<proteinExistence type="predicted"/>
<evidence type="ECO:0000313" key="2">
    <source>
        <dbReference type="Proteomes" id="UP000095283"/>
    </source>
</evidence>
<accession>A0A1I7WV77</accession>
<dbReference type="InterPro" id="IPR013087">
    <property type="entry name" value="Znf_C2H2_type"/>
</dbReference>
<dbReference type="AlphaFoldDB" id="A0A1I7WV77"/>
<sequence length="113" mass="12877">MNFLDQRTLLCLSPCISCGNFFIRDWTILRHLFGILHIVDSEAPLPQILRTSLMLIVLFDAVRKNDNFAVIQLARLSTTFFRTIFLSVTQRINISPPGSLDDIRNLLHCVTGC</sequence>
<dbReference type="Proteomes" id="UP000095283">
    <property type="component" value="Unplaced"/>
</dbReference>
<dbReference type="PROSITE" id="PS00028">
    <property type="entry name" value="ZINC_FINGER_C2H2_1"/>
    <property type="match status" value="1"/>
</dbReference>
<keyword evidence="2" id="KW-1185">Reference proteome</keyword>
<dbReference type="WBParaSite" id="Hba_09064">
    <property type="protein sequence ID" value="Hba_09064"/>
    <property type="gene ID" value="Hba_09064"/>
</dbReference>
<name>A0A1I7WV77_HETBA</name>